<organism evidence="5 6">
    <name type="scientific">Streptomyces polyasparticus</name>
    <dbReference type="NCBI Taxonomy" id="2767826"/>
    <lineage>
        <taxon>Bacteria</taxon>
        <taxon>Bacillati</taxon>
        <taxon>Actinomycetota</taxon>
        <taxon>Actinomycetes</taxon>
        <taxon>Kitasatosporales</taxon>
        <taxon>Streptomycetaceae</taxon>
        <taxon>Streptomyces</taxon>
    </lineage>
</organism>
<proteinExistence type="inferred from homology"/>
<accession>A0ABR7SVP5</accession>
<evidence type="ECO:0000256" key="2">
    <source>
        <dbReference type="RuleBase" id="RU003749"/>
    </source>
</evidence>
<gene>
    <name evidence="5" type="ORF">H9Y04_41125</name>
</gene>
<keyword evidence="6" id="KW-1185">Reference proteome</keyword>
<dbReference type="NCBIfam" id="TIGR00377">
    <property type="entry name" value="ant_ant_sig"/>
    <property type="match status" value="1"/>
</dbReference>
<feature type="region of interest" description="Disordered" evidence="3">
    <location>
        <begin position="99"/>
        <end position="120"/>
    </location>
</feature>
<dbReference type="InterPro" id="IPR002645">
    <property type="entry name" value="STAS_dom"/>
</dbReference>
<evidence type="ECO:0000256" key="3">
    <source>
        <dbReference type="SAM" id="MobiDB-lite"/>
    </source>
</evidence>
<dbReference type="CDD" id="cd07043">
    <property type="entry name" value="STAS_anti-anti-sigma_factors"/>
    <property type="match status" value="1"/>
</dbReference>
<dbReference type="EMBL" id="JACTVJ010000030">
    <property type="protein sequence ID" value="MBC9718949.1"/>
    <property type="molecule type" value="Genomic_DNA"/>
</dbReference>
<dbReference type="PANTHER" id="PTHR33495:SF2">
    <property type="entry name" value="ANTI-SIGMA FACTOR ANTAGONIST TM_1081-RELATED"/>
    <property type="match status" value="1"/>
</dbReference>
<dbReference type="InterPro" id="IPR003658">
    <property type="entry name" value="Anti-sigma_ant"/>
</dbReference>
<dbReference type="PANTHER" id="PTHR33495">
    <property type="entry name" value="ANTI-SIGMA FACTOR ANTAGONIST TM_1081-RELATED-RELATED"/>
    <property type="match status" value="1"/>
</dbReference>
<comment type="caution">
    <text evidence="5">The sequence shown here is derived from an EMBL/GenBank/DDBJ whole genome shotgun (WGS) entry which is preliminary data.</text>
</comment>
<name>A0ABR7SVP5_9ACTN</name>
<evidence type="ECO:0000313" key="6">
    <source>
        <dbReference type="Proteomes" id="UP000642284"/>
    </source>
</evidence>
<evidence type="ECO:0000259" key="4">
    <source>
        <dbReference type="PROSITE" id="PS50801"/>
    </source>
</evidence>
<reference evidence="5 6" key="1">
    <citation type="submission" date="2020-08" db="EMBL/GenBank/DDBJ databases">
        <title>Genemic of Streptomyces polyaspartic.</title>
        <authorList>
            <person name="Liu W."/>
        </authorList>
    </citation>
    <scope>NUCLEOTIDE SEQUENCE [LARGE SCALE GENOMIC DNA]</scope>
    <source>
        <strain evidence="5 6">TRM66268-LWL</strain>
    </source>
</reference>
<dbReference type="Proteomes" id="UP000642284">
    <property type="component" value="Unassembled WGS sequence"/>
</dbReference>
<sequence>MAHRACRGGTVLTIAGELDYDATPTVRKELESLHLETGDLLVLDLSHVSFCDSSGITQLIAARNTALGRRAGIALCGVTPTVARVLNITGLTAVLPSHDSPDEAFTAAKARGTSSVTDHD</sequence>
<dbReference type="SUPFAM" id="SSF52091">
    <property type="entry name" value="SpoIIaa-like"/>
    <property type="match status" value="1"/>
</dbReference>
<dbReference type="Gene3D" id="3.30.750.24">
    <property type="entry name" value="STAS domain"/>
    <property type="match status" value="1"/>
</dbReference>
<feature type="domain" description="STAS" evidence="4">
    <location>
        <begin position="8"/>
        <end position="108"/>
    </location>
</feature>
<dbReference type="Pfam" id="PF01740">
    <property type="entry name" value="STAS"/>
    <property type="match status" value="1"/>
</dbReference>
<evidence type="ECO:0000256" key="1">
    <source>
        <dbReference type="ARBA" id="ARBA00009013"/>
    </source>
</evidence>
<dbReference type="PROSITE" id="PS50801">
    <property type="entry name" value="STAS"/>
    <property type="match status" value="1"/>
</dbReference>
<evidence type="ECO:0000313" key="5">
    <source>
        <dbReference type="EMBL" id="MBC9718949.1"/>
    </source>
</evidence>
<comment type="similarity">
    <text evidence="1 2">Belongs to the anti-sigma-factor antagonist family.</text>
</comment>
<protein>
    <recommendedName>
        <fullName evidence="2">Anti-sigma factor antagonist</fullName>
    </recommendedName>
</protein>
<dbReference type="InterPro" id="IPR036513">
    <property type="entry name" value="STAS_dom_sf"/>
</dbReference>